<reference evidence="1" key="1">
    <citation type="submission" date="2022-09" db="EMBL/GenBank/DDBJ databases">
        <title>Intensive care unit water sources are persistently colonized with multi-drug resistant bacteria and are the site of extensive horizontal gene transfer of antibiotic resistance genes.</title>
        <authorList>
            <person name="Diorio-Toth L."/>
        </authorList>
    </citation>
    <scope>NUCLEOTIDE SEQUENCE</scope>
    <source>
        <strain evidence="1">GD04146</strain>
    </source>
</reference>
<comment type="caution">
    <text evidence="1">The sequence shown here is derived from an EMBL/GenBank/DDBJ whole genome shotgun (WGS) entry which is preliminary data.</text>
</comment>
<accession>A0AB73HU52</accession>
<dbReference type="RefSeq" id="WP_279999172.1">
    <property type="nucleotide sequence ID" value="NZ_JAODZF010000001.1"/>
</dbReference>
<protein>
    <submittedName>
        <fullName evidence="1">Uncharacterized protein</fullName>
    </submittedName>
</protein>
<dbReference type="Proteomes" id="UP001158058">
    <property type="component" value="Unassembled WGS sequence"/>
</dbReference>
<evidence type="ECO:0000313" key="2">
    <source>
        <dbReference type="Proteomes" id="UP001158058"/>
    </source>
</evidence>
<dbReference type="AlphaFoldDB" id="A0AB73HU52"/>
<proteinExistence type="predicted"/>
<organism evidence="1 2">
    <name type="scientific">Aquipseudomonas alcaligenes</name>
    <name type="common">Pseudomonas alcaligenes</name>
    <dbReference type="NCBI Taxonomy" id="43263"/>
    <lineage>
        <taxon>Bacteria</taxon>
        <taxon>Pseudomonadati</taxon>
        <taxon>Pseudomonadota</taxon>
        <taxon>Gammaproteobacteria</taxon>
        <taxon>Pseudomonadales</taxon>
        <taxon>Pseudomonadaceae</taxon>
        <taxon>Aquipseudomonas</taxon>
    </lineage>
</organism>
<dbReference type="EMBL" id="JAODZF010000001">
    <property type="protein sequence ID" value="MDH0140780.1"/>
    <property type="molecule type" value="Genomic_DNA"/>
</dbReference>
<sequence length="191" mass="21757">MSNPLTKIDAARRQLATAINLLFNGGDPVSIYSLATNAWEIIDTLCERKNIDSASAQTREHLPEGKLLKRDYINSPYRNFFKHADRDPEAVLIDFSETSADSVLFLAVEDYIRLLKKSPVEFQVFQLWYLAIHIEKIDPDTSEEVSESINLAFPSIRELPRCGRLAAGREILNEARHDQELLKDSRTEPVI</sequence>
<evidence type="ECO:0000313" key="1">
    <source>
        <dbReference type="EMBL" id="MDH0140780.1"/>
    </source>
</evidence>
<gene>
    <name evidence="1" type="ORF">N7380_00490</name>
</gene>
<name>A0AB73HU52_AQUAC</name>